<dbReference type="PANTHER" id="PTHR45527">
    <property type="entry name" value="NONRIBOSOMAL PEPTIDE SYNTHETASE"/>
    <property type="match status" value="1"/>
</dbReference>
<dbReference type="PROSITE" id="PS00012">
    <property type="entry name" value="PHOSPHOPANTETHEINE"/>
    <property type="match status" value="1"/>
</dbReference>
<evidence type="ECO:0000259" key="5">
    <source>
        <dbReference type="PROSITE" id="PS50075"/>
    </source>
</evidence>
<keyword evidence="2" id="KW-0596">Phosphopantetheine</keyword>
<dbReference type="Gene3D" id="3.30.559.10">
    <property type="entry name" value="Chloramphenicol acetyltransferase-like domain"/>
    <property type="match status" value="1"/>
</dbReference>
<gene>
    <name evidence="6" type="ORF">Afe05nite_51790</name>
</gene>
<dbReference type="InterPro" id="IPR042099">
    <property type="entry name" value="ANL_N_sf"/>
</dbReference>
<accession>A0A919MG03</accession>
<dbReference type="Gene3D" id="1.10.1200.10">
    <property type="entry name" value="ACP-like"/>
    <property type="match status" value="1"/>
</dbReference>
<evidence type="ECO:0000256" key="1">
    <source>
        <dbReference type="ARBA" id="ARBA00001957"/>
    </source>
</evidence>
<dbReference type="CDD" id="cd19531">
    <property type="entry name" value="LCL_NRPS-like"/>
    <property type="match status" value="1"/>
</dbReference>
<keyword evidence="7" id="KW-1185">Reference proteome</keyword>
<dbReference type="CDD" id="cd05930">
    <property type="entry name" value="A_NRPS"/>
    <property type="match status" value="1"/>
</dbReference>
<evidence type="ECO:0000313" key="7">
    <source>
        <dbReference type="Proteomes" id="UP000598174"/>
    </source>
</evidence>
<dbReference type="InterPro" id="IPR020845">
    <property type="entry name" value="AMP-binding_CS"/>
</dbReference>
<dbReference type="InterPro" id="IPR001242">
    <property type="entry name" value="Condensation_dom"/>
</dbReference>
<dbReference type="InterPro" id="IPR001031">
    <property type="entry name" value="Thioesterase"/>
</dbReference>
<dbReference type="GO" id="GO:0009366">
    <property type="term" value="C:enterobactin synthetase complex"/>
    <property type="evidence" value="ECO:0007669"/>
    <property type="project" value="TreeGrafter"/>
</dbReference>
<dbReference type="FunFam" id="3.40.50.980:FF:000001">
    <property type="entry name" value="Non-ribosomal peptide synthetase"/>
    <property type="match status" value="1"/>
</dbReference>
<dbReference type="RefSeq" id="WP_203819777.1">
    <property type="nucleotide sequence ID" value="NZ_BAAABP010000052.1"/>
</dbReference>
<evidence type="ECO:0000313" key="6">
    <source>
        <dbReference type="EMBL" id="GIE13339.1"/>
    </source>
</evidence>
<comment type="cofactor">
    <cofactor evidence="1">
        <name>pantetheine 4'-phosphate</name>
        <dbReference type="ChEBI" id="CHEBI:47942"/>
    </cofactor>
</comment>
<dbReference type="FunFam" id="3.40.50.12780:FF:000012">
    <property type="entry name" value="Non-ribosomal peptide synthetase"/>
    <property type="match status" value="1"/>
</dbReference>
<sequence>MTEADVSAGLRDRGTELSDVKRALLERHLRRQRAAVEQPLSRVSRDEPLLPSFQQEGMFFLDRLNDDSVVYQLVFPIGLTGRLDRDRLTSALRALIARHESLRTRFTLLDGVPHQLIEPAGEPDLPVVDLSGEDDPRAAATALIDAETERPFDLQAGPLLRTALLRLAAEEHVLLLSVHHIVLDGWSYGVLHDELATLYADPAAVLPALALQPADVAAWQRRRLSGATLDRELGYWRDRLAGLSTLDFPADRPRPARRTWAGATFQTELPAALGERARRFATDRRVSFLATLSAALVVVLARYTRQDDVAIGSVFSGRSRPEFEPLVGYFANTVVLRFDAAGDPSFGELVSRANDVVLGATEHQDVPFSMVVDALRPPRDPGTTPLFQVSMSLQPAAVADVGGALGDLRTTMLPTTAADRARFDVSVTLAEQPGGAIGVTVEYATELFDAGRMHQLVEHLTGILEHGVTDPDRPVAEFPLVLDEQRAALLSRYDGPVREVPATTIPALFAAQVAARGDEVALVAGDEEITYAELDRRSNRIARLLHAQGAGPGRFAGLCLPRGVDLVAAILGVLKSGAAFLVLDPQHPPMRLAGIVADAEPVALLVHSGTAELFEAAAPPAYALDDPAVLAEFPGRPVESTAGPADLAYVLYTSGSTGTPKGVLIEHRHVVNFIDSVRELFELTPADRVLGFASFTFDVSVFETFSALLTGARLCLALDDERTDPARLQRLLESRAVTVTDLPPSVMALLDPDRLPALRIVFVGGEAFDGELVNRWNPGRRLFNGYGPTECTVTMIVQECAGRWTGQPPIGLPMANHVAHVLDGHGNLVPPGVPGELVIGGAGLARGYLRRPELTAEKFVPDPFGTAPDGRLYHTGDLVKRLPDGALMFLGRIDAQVKLRGLRIELGEIEHALLSHPAIAQASVGVLDPGTGGARLVAWIAPRGGAAPPEHELREHLVERLPLHMIPSAFAVLAELPLTSSGKVDRRALPDPGAAAGRGRPPATTTEHRLAEIWAELLPDAGEADRVDAEESFFAAGGNSLHLMRLIVLVQQRFGVDLHLRQLYTSSTLAGIAATIDRGGAGDPTGSDPTGPDPTGPAATGSDPLIPLNGTGSGEPLFLVHAVGGTVVPYLQLADRLAGQRDVYGLEAPGLDGSRPPLTTVDEMAATYLEHLRRVRPTGRVRVGGWSIGGIIAHEMAVRLRAEGADVELYLLDTPAPAGEAPLPDDGELLAAFVADVCALQDIPAPDLTGRPPADPDAVAAVLERIGALPAGLRDHLAARIAVFVADSLAYRSHRAGVFDGPATLITATASDPADAARWHELLPSAHQETVDGTHYTFLSRADTVAAALRK</sequence>
<feature type="region of interest" description="Disordered" evidence="4">
    <location>
        <begin position="1076"/>
        <end position="1104"/>
    </location>
</feature>
<dbReference type="SUPFAM" id="SSF53474">
    <property type="entry name" value="alpha/beta-Hydrolases"/>
    <property type="match status" value="1"/>
</dbReference>
<dbReference type="SUPFAM" id="SSF52777">
    <property type="entry name" value="CoA-dependent acyltransferases"/>
    <property type="match status" value="2"/>
</dbReference>
<feature type="compositionally biased region" description="Low complexity" evidence="4">
    <location>
        <begin position="990"/>
        <end position="1003"/>
    </location>
</feature>
<dbReference type="GO" id="GO:0043041">
    <property type="term" value="P:amino acid activation for nonribosomal peptide biosynthetic process"/>
    <property type="evidence" value="ECO:0007669"/>
    <property type="project" value="TreeGrafter"/>
</dbReference>
<dbReference type="Pfam" id="PF00975">
    <property type="entry name" value="Thioesterase"/>
    <property type="match status" value="1"/>
</dbReference>
<dbReference type="Gene3D" id="3.40.50.1820">
    <property type="entry name" value="alpha/beta hydrolase"/>
    <property type="match status" value="1"/>
</dbReference>
<proteinExistence type="predicted"/>
<dbReference type="PANTHER" id="PTHR45527:SF1">
    <property type="entry name" value="FATTY ACID SYNTHASE"/>
    <property type="match status" value="1"/>
</dbReference>
<dbReference type="InterPro" id="IPR036736">
    <property type="entry name" value="ACP-like_sf"/>
</dbReference>
<dbReference type="GO" id="GO:0009239">
    <property type="term" value="P:enterobactin biosynthetic process"/>
    <property type="evidence" value="ECO:0007669"/>
    <property type="project" value="TreeGrafter"/>
</dbReference>
<dbReference type="SUPFAM" id="SSF56801">
    <property type="entry name" value="Acetyl-CoA synthetase-like"/>
    <property type="match status" value="1"/>
</dbReference>
<dbReference type="Pfam" id="PF00501">
    <property type="entry name" value="AMP-binding"/>
    <property type="match status" value="1"/>
</dbReference>
<name>A0A919MG03_9ACTN</name>
<dbReference type="InterPro" id="IPR009081">
    <property type="entry name" value="PP-bd_ACP"/>
</dbReference>
<dbReference type="NCBIfam" id="TIGR01733">
    <property type="entry name" value="AA-adenyl-dom"/>
    <property type="match status" value="1"/>
</dbReference>
<evidence type="ECO:0000256" key="4">
    <source>
        <dbReference type="SAM" id="MobiDB-lite"/>
    </source>
</evidence>
<comment type="caution">
    <text evidence="6">The sequence shown here is derived from an EMBL/GenBank/DDBJ whole genome shotgun (WGS) entry which is preliminary data.</text>
</comment>
<dbReference type="Gene3D" id="3.30.559.30">
    <property type="entry name" value="Nonribosomal peptide synthetase, condensation domain"/>
    <property type="match status" value="1"/>
</dbReference>
<protein>
    <recommendedName>
        <fullName evidence="5">Carrier domain-containing protein</fullName>
    </recommendedName>
</protein>
<dbReference type="InterPro" id="IPR029058">
    <property type="entry name" value="AB_hydrolase_fold"/>
</dbReference>
<dbReference type="GO" id="GO:0031177">
    <property type="term" value="F:phosphopantetheine binding"/>
    <property type="evidence" value="ECO:0007669"/>
    <property type="project" value="TreeGrafter"/>
</dbReference>
<dbReference type="InterPro" id="IPR023213">
    <property type="entry name" value="CAT-like_dom_sf"/>
</dbReference>
<keyword evidence="3" id="KW-0597">Phosphoprotein</keyword>
<evidence type="ECO:0000256" key="3">
    <source>
        <dbReference type="ARBA" id="ARBA00022553"/>
    </source>
</evidence>
<dbReference type="Pfam" id="PF00668">
    <property type="entry name" value="Condensation"/>
    <property type="match status" value="1"/>
</dbReference>
<dbReference type="Gene3D" id="3.30.300.30">
    <property type="match status" value="1"/>
</dbReference>
<dbReference type="EMBL" id="BOMM01000047">
    <property type="protein sequence ID" value="GIE13339.1"/>
    <property type="molecule type" value="Genomic_DNA"/>
</dbReference>
<dbReference type="InterPro" id="IPR045851">
    <property type="entry name" value="AMP-bd_C_sf"/>
</dbReference>
<dbReference type="Pfam" id="PF00550">
    <property type="entry name" value="PP-binding"/>
    <property type="match status" value="1"/>
</dbReference>
<dbReference type="GO" id="GO:0008610">
    <property type="term" value="P:lipid biosynthetic process"/>
    <property type="evidence" value="ECO:0007669"/>
    <property type="project" value="UniProtKB-ARBA"/>
</dbReference>
<dbReference type="Proteomes" id="UP000598174">
    <property type="component" value="Unassembled WGS sequence"/>
</dbReference>
<dbReference type="SUPFAM" id="SSF47336">
    <property type="entry name" value="ACP-like"/>
    <property type="match status" value="1"/>
</dbReference>
<dbReference type="PROSITE" id="PS50075">
    <property type="entry name" value="CARRIER"/>
    <property type="match status" value="1"/>
</dbReference>
<reference evidence="6" key="1">
    <citation type="submission" date="2021-01" db="EMBL/GenBank/DDBJ databases">
        <title>Whole genome shotgun sequence of Actinoplanes ferrugineus NBRC 15555.</title>
        <authorList>
            <person name="Komaki H."/>
            <person name="Tamura T."/>
        </authorList>
    </citation>
    <scope>NUCLEOTIDE SEQUENCE</scope>
    <source>
        <strain evidence="6">NBRC 15555</strain>
    </source>
</reference>
<dbReference type="PROSITE" id="PS00455">
    <property type="entry name" value="AMP_BINDING"/>
    <property type="match status" value="1"/>
</dbReference>
<dbReference type="InterPro" id="IPR006162">
    <property type="entry name" value="Ppantetheine_attach_site"/>
</dbReference>
<organism evidence="6 7">
    <name type="scientific">Paractinoplanes ferrugineus</name>
    <dbReference type="NCBI Taxonomy" id="113564"/>
    <lineage>
        <taxon>Bacteria</taxon>
        <taxon>Bacillati</taxon>
        <taxon>Actinomycetota</taxon>
        <taxon>Actinomycetes</taxon>
        <taxon>Micromonosporales</taxon>
        <taxon>Micromonosporaceae</taxon>
        <taxon>Paractinoplanes</taxon>
    </lineage>
</organism>
<dbReference type="Pfam" id="PF13193">
    <property type="entry name" value="AMP-binding_C"/>
    <property type="match status" value="1"/>
</dbReference>
<dbReference type="InterPro" id="IPR010071">
    <property type="entry name" value="AA_adenyl_dom"/>
</dbReference>
<feature type="domain" description="Carrier" evidence="5">
    <location>
        <begin position="1001"/>
        <end position="1080"/>
    </location>
</feature>
<dbReference type="InterPro" id="IPR000873">
    <property type="entry name" value="AMP-dep_synth/lig_dom"/>
</dbReference>
<dbReference type="GO" id="GO:0005829">
    <property type="term" value="C:cytosol"/>
    <property type="evidence" value="ECO:0007669"/>
    <property type="project" value="TreeGrafter"/>
</dbReference>
<dbReference type="GO" id="GO:0047527">
    <property type="term" value="F:2,3-dihydroxybenzoate-serine ligase activity"/>
    <property type="evidence" value="ECO:0007669"/>
    <property type="project" value="TreeGrafter"/>
</dbReference>
<feature type="region of interest" description="Disordered" evidence="4">
    <location>
        <begin position="984"/>
        <end position="1006"/>
    </location>
</feature>
<dbReference type="Gene3D" id="3.40.50.12780">
    <property type="entry name" value="N-terminal domain of ligase-like"/>
    <property type="match status" value="1"/>
</dbReference>
<dbReference type="InterPro" id="IPR025110">
    <property type="entry name" value="AMP-bd_C"/>
</dbReference>
<evidence type="ECO:0000256" key="2">
    <source>
        <dbReference type="ARBA" id="ARBA00022450"/>
    </source>
</evidence>